<name>A0ABT0C0C9_9BACT</name>
<dbReference type="PROSITE" id="PS50902">
    <property type="entry name" value="FLAVODOXIN_LIKE"/>
    <property type="match status" value="1"/>
</dbReference>
<dbReference type="Pfam" id="PF12682">
    <property type="entry name" value="Flavodoxin_4"/>
    <property type="match status" value="1"/>
</dbReference>
<feature type="chain" id="PRO_5045207957" evidence="1">
    <location>
        <begin position="21"/>
        <end position="185"/>
    </location>
</feature>
<dbReference type="EMBL" id="JAKZMM010000015">
    <property type="protein sequence ID" value="MCJ2380474.1"/>
    <property type="molecule type" value="Genomic_DNA"/>
</dbReference>
<dbReference type="InterPro" id="IPR008254">
    <property type="entry name" value="Flavodoxin/NO_synth"/>
</dbReference>
<keyword evidence="4" id="KW-1185">Reference proteome</keyword>
<proteinExistence type="predicted"/>
<reference evidence="3 4" key="1">
    <citation type="submission" date="2022-03" db="EMBL/GenBank/DDBJ databases">
        <title>Parabacteroides sp. nov. isolated from swine feces.</title>
        <authorList>
            <person name="Bak J.E."/>
        </authorList>
    </citation>
    <scope>NUCLEOTIDE SEQUENCE [LARGE SCALE GENOMIC DNA]</scope>
    <source>
        <strain evidence="3 4">AGMB00274</strain>
    </source>
</reference>
<keyword evidence="1" id="KW-0732">Signal</keyword>
<organism evidence="3 4">
    <name type="scientific">Parabacteroides faecalis</name>
    <dbReference type="NCBI Taxonomy" id="2924040"/>
    <lineage>
        <taxon>Bacteria</taxon>
        <taxon>Pseudomonadati</taxon>
        <taxon>Bacteroidota</taxon>
        <taxon>Bacteroidia</taxon>
        <taxon>Bacteroidales</taxon>
        <taxon>Tannerellaceae</taxon>
        <taxon>Parabacteroides</taxon>
    </lineage>
</organism>
<gene>
    <name evidence="3" type="ORF">MUN53_07610</name>
</gene>
<evidence type="ECO:0000259" key="2">
    <source>
        <dbReference type="PROSITE" id="PS50902"/>
    </source>
</evidence>
<dbReference type="RefSeq" id="WP_243324487.1">
    <property type="nucleotide sequence ID" value="NZ_JAKZMM010000015.1"/>
</dbReference>
<feature type="domain" description="Flavodoxin-like" evidence="2">
    <location>
        <begin position="32"/>
        <end position="185"/>
    </location>
</feature>
<dbReference type="Proteomes" id="UP001165444">
    <property type="component" value="Unassembled WGS sequence"/>
</dbReference>
<dbReference type="SUPFAM" id="SSF52218">
    <property type="entry name" value="Flavoproteins"/>
    <property type="match status" value="1"/>
</dbReference>
<dbReference type="PANTHER" id="PTHR39201">
    <property type="entry name" value="EXPORTED PROTEIN-RELATED"/>
    <property type="match status" value="1"/>
</dbReference>
<evidence type="ECO:0000313" key="3">
    <source>
        <dbReference type="EMBL" id="MCJ2380474.1"/>
    </source>
</evidence>
<feature type="signal peptide" evidence="1">
    <location>
        <begin position="1"/>
        <end position="20"/>
    </location>
</feature>
<dbReference type="PANTHER" id="PTHR39201:SF1">
    <property type="entry name" value="FLAVODOXIN-LIKE DOMAIN-CONTAINING PROTEIN"/>
    <property type="match status" value="1"/>
</dbReference>
<protein>
    <submittedName>
        <fullName evidence="3">Flavodoxin</fullName>
    </submittedName>
</protein>
<evidence type="ECO:0000256" key="1">
    <source>
        <dbReference type="SAM" id="SignalP"/>
    </source>
</evidence>
<dbReference type="Gene3D" id="3.40.50.360">
    <property type="match status" value="1"/>
</dbReference>
<accession>A0ABT0C0C9</accession>
<comment type="caution">
    <text evidence="3">The sequence shown here is derived from an EMBL/GenBank/DDBJ whole genome shotgun (WGS) entry which is preliminary data.</text>
</comment>
<dbReference type="InterPro" id="IPR029039">
    <property type="entry name" value="Flavoprotein-like_sf"/>
</dbReference>
<sequence length="185" mass="20871">MNKILVSLSVLCMACFSVSAQQKNSNMEKTNILVAYFSATGTTAKVAHRIAEISKGDIYEITPEQSYTKADLDWHNQKSRSSLEMNDAKSRPALKGQKENMQDYDTVFIGYPIWWDQAPRIINTFIESHHLEGKKLIPFATSGSSEIGNSVNTLKKTYPDLEWESGRLMNNVSPKALQSWVDSFK</sequence>
<dbReference type="NCBIfam" id="NF005501">
    <property type="entry name" value="PRK07116.1"/>
    <property type="match status" value="1"/>
</dbReference>
<evidence type="ECO:0000313" key="4">
    <source>
        <dbReference type="Proteomes" id="UP001165444"/>
    </source>
</evidence>